<dbReference type="Proteomes" id="UP001497516">
    <property type="component" value="Chromosome 5"/>
</dbReference>
<protein>
    <submittedName>
        <fullName evidence="2">Uncharacterized protein</fullName>
    </submittedName>
</protein>
<reference evidence="2 3" key="1">
    <citation type="submission" date="2024-04" db="EMBL/GenBank/DDBJ databases">
        <authorList>
            <person name="Fracassetti M."/>
        </authorList>
    </citation>
    <scope>NUCLEOTIDE SEQUENCE [LARGE SCALE GENOMIC DNA]</scope>
</reference>
<evidence type="ECO:0000313" key="3">
    <source>
        <dbReference type="Proteomes" id="UP001497516"/>
    </source>
</evidence>
<name>A0AAV2EYB3_9ROSI</name>
<feature type="compositionally biased region" description="Polar residues" evidence="1">
    <location>
        <begin position="13"/>
        <end position="22"/>
    </location>
</feature>
<feature type="region of interest" description="Disordered" evidence="1">
    <location>
        <begin position="96"/>
        <end position="118"/>
    </location>
</feature>
<gene>
    <name evidence="2" type="ORF">LTRI10_LOCUS31800</name>
</gene>
<proteinExistence type="predicted"/>
<dbReference type="EMBL" id="OZ034818">
    <property type="protein sequence ID" value="CAL1391053.1"/>
    <property type="molecule type" value="Genomic_DNA"/>
</dbReference>
<evidence type="ECO:0000313" key="2">
    <source>
        <dbReference type="EMBL" id="CAL1391053.1"/>
    </source>
</evidence>
<organism evidence="2 3">
    <name type="scientific">Linum trigynum</name>
    <dbReference type="NCBI Taxonomy" id="586398"/>
    <lineage>
        <taxon>Eukaryota</taxon>
        <taxon>Viridiplantae</taxon>
        <taxon>Streptophyta</taxon>
        <taxon>Embryophyta</taxon>
        <taxon>Tracheophyta</taxon>
        <taxon>Spermatophyta</taxon>
        <taxon>Magnoliopsida</taxon>
        <taxon>eudicotyledons</taxon>
        <taxon>Gunneridae</taxon>
        <taxon>Pentapetalae</taxon>
        <taxon>rosids</taxon>
        <taxon>fabids</taxon>
        <taxon>Malpighiales</taxon>
        <taxon>Linaceae</taxon>
        <taxon>Linum</taxon>
    </lineage>
</organism>
<keyword evidence="3" id="KW-1185">Reference proteome</keyword>
<feature type="region of interest" description="Disordered" evidence="1">
    <location>
        <begin position="1"/>
        <end position="51"/>
    </location>
</feature>
<accession>A0AAV2EYB3</accession>
<dbReference type="AlphaFoldDB" id="A0AAV2EYB3"/>
<sequence length="128" mass="13860">MANAEMMNDDLLSVSTLTTAPSATEFHGENKCEEEEVNSAPRQPVFETSSVGDNGGVWRRVDILEKSGQASNSVEEFIRDNGGGWRRVVVMEHSKPTAAAKSASSEPSVQDGGGNQEVKKIIRIRRAV</sequence>
<feature type="compositionally biased region" description="Low complexity" evidence="1">
    <location>
        <begin position="96"/>
        <end position="108"/>
    </location>
</feature>
<evidence type="ECO:0000256" key="1">
    <source>
        <dbReference type="SAM" id="MobiDB-lite"/>
    </source>
</evidence>